<dbReference type="SUPFAM" id="SSF49879">
    <property type="entry name" value="SMAD/FHA domain"/>
    <property type="match status" value="1"/>
</dbReference>
<dbReference type="InterPro" id="IPR008984">
    <property type="entry name" value="SMAD_FHA_dom_sf"/>
</dbReference>
<sequence length="117" mass="13239">MNVSLEDHAVVAVERSKAYLTNYSKNFPVILNEKPIEIGKELNNGDVLAIGGRKFLFNREEKFDSDSDLSAETSEHPDPVDCHSDLFAKTSEHRILLIVTQIFLQKLLNTRILLIVT</sequence>
<evidence type="ECO:0000313" key="2">
    <source>
        <dbReference type="RefSeq" id="XP_022300655.1"/>
    </source>
</evidence>
<name>A0A8B8BB55_CRAVI</name>
<dbReference type="KEGG" id="cvn:111108863"/>
<gene>
    <name evidence="2" type="primary">LOC111108863</name>
</gene>
<proteinExistence type="predicted"/>
<organism evidence="1 2">
    <name type="scientific">Crassostrea virginica</name>
    <name type="common">Eastern oyster</name>
    <dbReference type="NCBI Taxonomy" id="6565"/>
    <lineage>
        <taxon>Eukaryota</taxon>
        <taxon>Metazoa</taxon>
        <taxon>Spiralia</taxon>
        <taxon>Lophotrochozoa</taxon>
        <taxon>Mollusca</taxon>
        <taxon>Bivalvia</taxon>
        <taxon>Autobranchia</taxon>
        <taxon>Pteriomorphia</taxon>
        <taxon>Ostreida</taxon>
        <taxon>Ostreoidea</taxon>
        <taxon>Ostreidae</taxon>
        <taxon>Crassostrea</taxon>
    </lineage>
</organism>
<reference evidence="2" key="1">
    <citation type="submission" date="2025-08" db="UniProtKB">
        <authorList>
            <consortium name="RefSeq"/>
        </authorList>
    </citation>
    <scope>IDENTIFICATION</scope>
    <source>
        <tissue evidence="2">Whole sample</tissue>
    </source>
</reference>
<protein>
    <submittedName>
        <fullName evidence="2">Uncharacterized protein LOC111108863</fullName>
    </submittedName>
</protein>
<dbReference type="Gene3D" id="2.60.200.20">
    <property type="match status" value="1"/>
</dbReference>
<dbReference type="RefSeq" id="XP_022300655.1">
    <property type="nucleotide sequence ID" value="XM_022444947.1"/>
</dbReference>
<evidence type="ECO:0000313" key="1">
    <source>
        <dbReference type="Proteomes" id="UP000694844"/>
    </source>
</evidence>
<dbReference type="GeneID" id="111108863"/>
<accession>A0A8B8BB55</accession>
<keyword evidence="1" id="KW-1185">Reference proteome</keyword>
<dbReference type="Proteomes" id="UP000694844">
    <property type="component" value="Chromosome 8"/>
</dbReference>
<dbReference type="AlphaFoldDB" id="A0A8B8BB55"/>